<evidence type="ECO:0000256" key="4">
    <source>
        <dbReference type="ARBA" id="ARBA00022763"/>
    </source>
</evidence>
<keyword evidence="8 10" id="KW-0234">DNA repair</keyword>
<comment type="similarity">
    <text evidence="1 10">Belongs to the peptidase M24 family. SPT16 subfamily.</text>
</comment>
<dbReference type="SMART" id="SM01287">
    <property type="entry name" value="Rtt106"/>
    <property type="match status" value="1"/>
</dbReference>
<evidence type="ECO:0000259" key="12">
    <source>
        <dbReference type="SMART" id="SM01287"/>
    </source>
</evidence>
<evidence type="ECO:0000256" key="9">
    <source>
        <dbReference type="ARBA" id="ARBA00023242"/>
    </source>
</evidence>
<dbReference type="PANTHER" id="PTHR13980">
    <property type="entry name" value="CDC68 RELATED"/>
    <property type="match status" value="1"/>
</dbReference>
<keyword evidence="6" id="KW-0175">Coiled coil</keyword>
<evidence type="ECO:0000256" key="2">
    <source>
        <dbReference type="ARBA" id="ARBA00022454"/>
    </source>
</evidence>
<sequence>MIQPTTDCLVQLTEPPFMVISLNEIEVVHLERVQFGLKNFDMVLVYSDFSKPPAHINTIPVESLDAVKDWLDSVEIPFTEGPLNLNWSQIMKTVVADPHEFFNSGGWNFLGTDSDDEGSSEEEEESAFEISDDELASDAESSEDESEFDDNASAEASDVSDASEDDEADDWDELEKKAKRKDKESGLEDEDMKKSKKKR</sequence>
<evidence type="ECO:0000256" key="5">
    <source>
        <dbReference type="ARBA" id="ARBA00023015"/>
    </source>
</evidence>
<comment type="function">
    <text evidence="10">Component of the FACT complex, a general chromatin factor that acts to reorganize nucleosomes. The FACT complex is involved in multiple processes that require DNA as a template such as mRNA elongation, DNA replication and DNA repair. During transcription elongation the FACT complex acts as a histone chaperone that both destabilizes and restores nucleosomal structure. It facilitates the passage of RNA polymerase II and transcription by promoting the dissociation of one histone H2A-H2B dimer from the nucleosome, then subsequently promotes the reestablishment of the nucleosome following the passage of RNA polymerase II.</text>
</comment>
<evidence type="ECO:0000256" key="3">
    <source>
        <dbReference type="ARBA" id="ARBA00022705"/>
    </source>
</evidence>
<evidence type="ECO:0000256" key="11">
    <source>
        <dbReference type="SAM" id="MobiDB-lite"/>
    </source>
</evidence>
<feature type="compositionally biased region" description="Acidic residues" evidence="11">
    <location>
        <begin position="161"/>
        <end position="173"/>
    </location>
</feature>
<evidence type="ECO:0000313" key="14">
    <source>
        <dbReference type="Proteomes" id="UP000308768"/>
    </source>
</evidence>
<gene>
    <name evidence="13" type="ORF">B0A49_05499</name>
</gene>
<dbReference type="STRING" id="331657.A0A4U0WZ13"/>
<dbReference type="Gene3D" id="2.30.29.30">
    <property type="entry name" value="Pleckstrin-homology domain (PH domain)/Phosphotyrosine-binding domain (PTB)"/>
    <property type="match status" value="1"/>
</dbReference>
<dbReference type="AlphaFoldDB" id="A0A4U0WZ13"/>
<evidence type="ECO:0000256" key="6">
    <source>
        <dbReference type="ARBA" id="ARBA00023054"/>
    </source>
</evidence>
<evidence type="ECO:0000256" key="8">
    <source>
        <dbReference type="ARBA" id="ARBA00023204"/>
    </source>
</evidence>
<keyword evidence="2 10" id="KW-0158">Chromosome</keyword>
<dbReference type="GO" id="GO:0031491">
    <property type="term" value="F:nucleosome binding"/>
    <property type="evidence" value="ECO:0007669"/>
    <property type="project" value="TreeGrafter"/>
</dbReference>
<dbReference type="InterPro" id="IPR013719">
    <property type="entry name" value="RTT106/SPT16-like_middle_dom"/>
</dbReference>
<dbReference type="GO" id="GO:0035101">
    <property type="term" value="C:FACT complex"/>
    <property type="evidence" value="ECO:0007669"/>
    <property type="project" value="UniProtKB-UniRule"/>
</dbReference>
<dbReference type="Proteomes" id="UP000308768">
    <property type="component" value="Unassembled WGS sequence"/>
</dbReference>
<feature type="compositionally biased region" description="Acidic residues" evidence="11">
    <location>
        <begin position="113"/>
        <end position="152"/>
    </location>
</feature>
<dbReference type="Pfam" id="PF08512">
    <property type="entry name" value="Rttp106-like_middle"/>
    <property type="match status" value="1"/>
</dbReference>
<feature type="region of interest" description="Disordered" evidence="11">
    <location>
        <begin position="107"/>
        <end position="199"/>
    </location>
</feature>
<comment type="subcellular location">
    <subcellularLocation>
        <location evidence="10">Nucleus</location>
    </subcellularLocation>
    <subcellularLocation>
        <location evidence="10">Chromosome</location>
    </subcellularLocation>
</comment>
<comment type="subunit">
    <text evidence="10">Component of the FACT complex.</text>
</comment>
<dbReference type="GO" id="GO:0006260">
    <property type="term" value="P:DNA replication"/>
    <property type="evidence" value="ECO:0007669"/>
    <property type="project" value="UniProtKB-KW"/>
</dbReference>
<protein>
    <recommendedName>
        <fullName evidence="10">FACT complex subunit</fullName>
    </recommendedName>
</protein>
<comment type="caution">
    <text evidence="13">The sequence shown here is derived from an EMBL/GenBank/DDBJ whole genome shotgun (WGS) entry which is preliminary data.</text>
</comment>
<keyword evidence="14" id="KW-1185">Reference proteome</keyword>
<keyword evidence="7 10" id="KW-0804">Transcription</keyword>
<dbReference type="Pfam" id="PF21091">
    <property type="entry name" value="SPT16_C"/>
    <property type="match status" value="1"/>
</dbReference>
<dbReference type="OrthoDB" id="10251642at2759"/>
<dbReference type="InterPro" id="IPR011993">
    <property type="entry name" value="PH-like_dom_sf"/>
</dbReference>
<keyword evidence="4 10" id="KW-0227">DNA damage</keyword>
<keyword evidence="9 10" id="KW-0539">Nucleus</keyword>
<evidence type="ECO:0000256" key="10">
    <source>
        <dbReference type="RuleBase" id="RU367052"/>
    </source>
</evidence>
<evidence type="ECO:0000256" key="7">
    <source>
        <dbReference type="ARBA" id="ARBA00023163"/>
    </source>
</evidence>
<reference evidence="13 14" key="1">
    <citation type="submission" date="2017-03" db="EMBL/GenBank/DDBJ databases">
        <title>Genomes of endolithic fungi from Antarctica.</title>
        <authorList>
            <person name="Coleine C."/>
            <person name="Masonjones S."/>
            <person name="Stajich J.E."/>
        </authorList>
    </citation>
    <scope>NUCLEOTIDE SEQUENCE [LARGE SCALE GENOMIC DNA]</scope>
    <source>
        <strain evidence="13 14">CCFEE 5187</strain>
    </source>
</reference>
<dbReference type="GO" id="GO:0006281">
    <property type="term" value="P:DNA repair"/>
    <property type="evidence" value="ECO:0007669"/>
    <property type="project" value="UniProtKB-UniRule"/>
</dbReference>
<dbReference type="EMBL" id="NAJN01000799">
    <property type="protein sequence ID" value="TKA68651.1"/>
    <property type="molecule type" value="Genomic_DNA"/>
</dbReference>
<keyword evidence="3 10" id="KW-0235">DNA replication</keyword>
<dbReference type="GO" id="GO:0006368">
    <property type="term" value="P:transcription elongation by RNA polymerase II"/>
    <property type="evidence" value="ECO:0007669"/>
    <property type="project" value="TreeGrafter"/>
</dbReference>
<feature type="domain" description="Histone chaperone RTT106/FACT complex subunit SPT16-like middle" evidence="12">
    <location>
        <begin position="1"/>
        <end position="81"/>
    </location>
</feature>
<dbReference type="InterPro" id="IPR040258">
    <property type="entry name" value="Spt16"/>
</dbReference>
<dbReference type="InterPro" id="IPR048969">
    <property type="entry name" value="FACT_SPT16_C"/>
</dbReference>
<evidence type="ECO:0000313" key="13">
    <source>
        <dbReference type="EMBL" id="TKA68651.1"/>
    </source>
</evidence>
<name>A0A4U0WZ13_9PEZI</name>
<evidence type="ECO:0000256" key="1">
    <source>
        <dbReference type="ARBA" id="ARBA00010779"/>
    </source>
</evidence>
<proteinExistence type="inferred from homology"/>
<dbReference type="PANTHER" id="PTHR13980:SF15">
    <property type="entry name" value="FACT COMPLEX SUBUNIT SPT16"/>
    <property type="match status" value="1"/>
</dbReference>
<dbReference type="FunFam" id="2.30.29.30:FF:000017">
    <property type="entry name" value="FACT complex subunit SPT16"/>
    <property type="match status" value="1"/>
</dbReference>
<accession>A0A4U0WZ13</accession>
<organism evidence="13 14">
    <name type="scientific">Cryomyces minteri</name>
    <dbReference type="NCBI Taxonomy" id="331657"/>
    <lineage>
        <taxon>Eukaryota</taxon>
        <taxon>Fungi</taxon>
        <taxon>Dikarya</taxon>
        <taxon>Ascomycota</taxon>
        <taxon>Pezizomycotina</taxon>
        <taxon>Dothideomycetes</taxon>
        <taxon>Dothideomycetes incertae sedis</taxon>
        <taxon>Cryomyces</taxon>
    </lineage>
</organism>
<keyword evidence="5 10" id="KW-0805">Transcription regulation</keyword>